<evidence type="ECO:0000313" key="3">
    <source>
        <dbReference type="EMBL" id="SCG80931.1"/>
    </source>
</evidence>
<reference evidence="4" key="1">
    <citation type="submission" date="2016-06" db="EMBL/GenBank/DDBJ databases">
        <authorList>
            <person name="Varghese N."/>
            <person name="Submissions Spin"/>
        </authorList>
    </citation>
    <scope>NUCLEOTIDE SEQUENCE [LARGE SCALE GENOMIC DNA]</scope>
    <source>
        <strain evidence="4">DSM 44983</strain>
    </source>
</reference>
<accession>A0A1C5KE54</accession>
<evidence type="ECO:0008006" key="5">
    <source>
        <dbReference type="Google" id="ProtNLM"/>
    </source>
</evidence>
<evidence type="ECO:0000256" key="2">
    <source>
        <dbReference type="SAM" id="Phobius"/>
    </source>
</evidence>
<keyword evidence="2" id="KW-0472">Membrane</keyword>
<dbReference type="EMBL" id="LT607752">
    <property type="protein sequence ID" value="SCG80931.1"/>
    <property type="molecule type" value="Genomic_DNA"/>
</dbReference>
<proteinExistence type="predicted"/>
<feature type="compositionally biased region" description="Basic and acidic residues" evidence="1">
    <location>
        <begin position="154"/>
        <end position="164"/>
    </location>
</feature>
<feature type="transmembrane region" description="Helical" evidence="2">
    <location>
        <begin position="379"/>
        <end position="397"/>
    </location>
</feature>
<sequence>MRGNRVVGSATGFAVVLAGVWLALPRLGSDLSAQVARADFFAAHGFALVDLRWYAGIQPFGYSLVSPPLMATLGVRPTGALALVGSAAAFAALLVRTGVPRPLLGSLVGVLTITGNLVSGRVTYALGVAFGLVALLALTLPTADAAPGTPPADRSARRTPDPGGRRAAGPGGPQAADPGRRRAAGPGASRVAGPGWRRVRPVLVVLGALAASATSPVAGLFVGLVGAALLVDRRYADGLLLGGTAAVPLAVTGLLFGEGGWMNISRTDTLRSVTVSLLVAALVAYRPVRVAAVLAAAGVLAAALVHTPVGLNATRLVTMFALPVLAAAARPPGWLTARPPRRADPGSGGTTPSLPPTDATAGSGQVPGTGRAGRARGGWTGAVALTALLAVVCWWLPPVVAADLRSADDPTADRSYFAPLAAELGRRGLTGRVEVPPTRNYWEAAQLGEVPLARGWLRQVDIGRNPLFFTTVPGAGGTGVPLTADSYRAWLDEYAVQYVAVPDAPLSWVGRAEAELVGAGLPYLTEVWSDRHWRLYAVTDPTPLVAPPGVLVRQDAATLTLRTTAAAQVLIRIRHTRWLTASPPATITPDGPWTLLTVPTPGTWTLTTLTTTAASPS</sequence>
<feature type="transmembrane region" description="Helical" evidence="2">
    <location>
        <begin position="124"/>
        <end position="143"/>
    </location>
</feature>
<dbReference type="OrthoDB" id="5178168at2"/>
<keyword evidence="4" id="KW-1185">Reference proteome</keyword>
<dbReference type="AlphaFoldDB" id="A0A1C5KE54"/>
<protein>
    <recommendedName>
        <fullName evidence="5">4-amino-4-deoxy-L-arabinose transferase</fullName>
    </recommendedName>
</protein>
<organism evidence="3 4">
    <name type="scientific">Micromonospora rifamycinica</name>
    <dbReference type="NCBI Taxonomy" id="291594"/>
    <lineage>
        <taxon>Bacteria</taxon>
        <taxon>Bacillati</taxon>
        <taxon>Actinomycetota</taxon>
        <taxon>Actinomycetes</taxon>
        <taxon>Micromonosporales</taxon>
        <taxon>Micromonosporaceae</taxon>
        <taxon>Micromonospora</taxon>
    </lineage>
</organism>
<feature type="region of interest" description="Disordered" evidence="1">
    <location>
        <begin position="146"/>
        <end position="192"/>
    </location>
</feature>
<feature type="transmembrane region" description="Helical" evidence="2">
    <location>
        <begin position="202"/>
        <end position="229"/>
    </location>
</feature>
<keyword evidence="2" id="KW-0812">Transmembrane</keyword>
<feature type="region of interest" description="Disordered" evidence="1">
    <location>
        <begin position="335"/>
        <end position="373"/>
    </location>
</feature>
<keyword evidence="2" id="KW-1133">Transmembrane helix</keyword>
<name>A0A1C5KE54_9ACTN</name>
<dbReference type="Proteomes" id="UP000198226">
    <property type="component" value="Chromosome I"/>
</dbReference>
<feature type="transmembrane region" description="Helical" evidence="2">
    <location>
        <begin position="235"/>
        <end position="257"/>
    </location>
</feature>
<gene>
    <name evidence="3" type="ORF">GA0070623_5300</name>
</gene>
<feature type="transmembrane region" description="Helical" evidence="2">
    <location>
        <begin position="75"/>
        <end position="95"/>
    </location>
</feature>
<evidence type="ECO:0000313" key="4">
    <source>
        <dbReference type="Proteomes" id="UP000198226"/>
    </source>
</evidence>
<dbReference type="RefSeq" id="WP_089004187.1">
    <property type="nucleotide sequence ID" value="NZ_LT607752.1"/>
</dbReference>
<feature type="compositionally biased region" description="Low complexity" evidence="1">
    <location>
        <begin position="165"/>
        <end position="177"/>
    </location>
</feature>
<evidence type="ECO:0000256" key="1">
    <source>
        <dbReference type="SAM" id="MobiDB-lite"/>
    </source>
</evidence>
<feature type="transmembrane region" description="Helical" evidence="2">
    <location>
        <begin position="6"/>
        <end position="24"/>
    </location>
</feature>
<feature type="transmembrane region" description="Helical" evidence="2">
    <location>
        <begin position="291"/>
        <end position="311"/>
    </location>
</feature>